<gene>
    <name evidence="10" type="ORF">BECKFW1821C_GA0114237_10114</name>
</gene>
<sequence length="234" mass="26485">MKHHTVHSFDEELENMRDRVMAMGGLAEQQLSDALTALIRGDSFLAEMVIDKDKLINRMELDIDNSCTFLLARRTPVAFDLRLVMSIIKTINDLERIGDLAKEIAQTALAFSEEVKNPGCLNLVEDMGERVKRMLRKSLDVLARSDARTAIELYRDDRQVNEYRDAVLQHMLAVAKETARGQGVPGVVQICWVTHALERIGDRCRNIGEYVVYLVEGIDVRHAESSEDEDNMGP</sequence>
<dbReference type="GO" id="GO:0006817">
    <property type="term" value="P:phosphate ion transport"/>
    <property type="evidence" value="ECO:0007669"/>
    <property type="project" value="UniProtKB-KW"/>
</dbReference>
<dbReference type="InterPro" id="IPR038078">
    <property type="entry name" value="PhoU-like_sf"/>
</dbReference>
<dbReference type="InterPro" id="IPR028366">
    <property type="entry name" value="PhoU"/>
</dbReference>
<evidence type="ECO:0000256" key="3">
    <source>
        <dbReference type="ARBA" id="ARBA00011738"/>
    </source>
</evidence>
<feature type="domain" description="PhoU" evidence="9">
    <location>
        <begin position="125"/>
        <end position="211"/>
    </location>
</feature>
<dbReference type="GO" id="GO:0045936">
    <property type="term" value="P:negative regulation of phosphate metabolic process"/>
    <property type="evidence" value="ECO:0007669"/>
    <property type="project" value="InterPro"/>
</dbReference>
<proteinExistence type="inferred from homology"/>
<dbReference type="GO" id="GO:0030643">
    <property type="term" value="P:intracellular phosphate ion homeostasis"/>
    <property type="evidence" value="ECO:0007669"/>
    <property type="project" value="InterPro"/>
</dbReference>
<reference evidence="10" key="1">
    <citation type="submission" date="2019-02" db="EMBL/GenBank/DDBJ databases">
        <authorList>
            <person name="Gruber-Vodicka R. H."/>
            <person name="Seah K. B. B."/>
        </authorList>
    </citation>
    <scope>NUCLEOTIDE SEQUENCE</scope>
    <source>
        <strain evidence="10">BECK_BZ131</strain>
    </source>
</reference>
<comment type="subcellular location">
    <subcellularLocation>
        <location evidence="1 8">Cytoplasm</location>
    </subcellularLocation>
</comment>
<dbReference type="SUPFAM" id="SSF109755">
    <property type="entry name" value="PhoU-like"/>
    <property type="match status" value="1"/>
</dbReference>
<dbReference type="InterPro" id="IPR026022">
    <property type="entry name" value="PhoU_dom"/>
</dbReference>
<evidence type="ECO:0000256" key="5">
    <source>
        <dbReference type="ARBA" id="ARBA00022490"/>
    </source>
</evidence>
<feature type="domain" description="PhoU" evidence="9">
    <location>
        <begin position="22"/>
        <end position="107"/>
    </location>
</feature>
<evidence type="ECO:0000313" key="10">
    <source>
        <dbReference type="EMBL" id="VFJ67072.1"/>
    </source>
</evidence>
<evidence type="ECO:0000256" key="6">
    <source>
        <dbReference type="ARBA" id="ARBA00022592"/>
    </source>
</evidence>
<dbReference type="AlphaFoldDB" id="A0A450TIF3"/>
<dbReference type="FunFam" id="1.20.58.220:FF:000004">
    <property type="entry name" value="Phosphate-specific transport system accessory protein PhoU"/>
    <property type="match status" value="1"/>
</dbReference>
<keyword evidence="5 8" id="KW-0963">Cytoplasm</keyword>
<organism evidence="10">
    <name type="scientific">Candidatus Kentrum sp. FW</name>
    <dbReference type="NCBI Taxonomy" id="2126338"/>
    <lineage>
        <taxon>Bacteria</taxon>
        <taxon>Pseudomonadati</taxon>
        <taxon>Pseudomonadota</taxon>
        <taxon>Gammaproteobacteria</taxon>
        <taxon>Candidatus Kentrum</taxon>
    </lineage>
</organism>
<keyword evidence="6 8" id="KW-0592">Phosphate transport</keyword>
<dbReference type="PANTHER" id="PTHR42930:SF3">
    <property type="entry name" value="PHOSPHATE-SPECIFIC TRANSPORT SYSTEM ACCESSORY PROTEIN PHOU"/>
    <property type="match status" value="1"/>
</dbReference>
<dbReference type="EMBL" id="CAADFE010000011">
    <property type="protein sequence ID" value="VFJ67072.1"/>
    <property type="molecule type" value="Genomic_DNA"/>
</dbReference>
<comment type="subunit">
    <text evidence="3 8">Homodimer.</text>
</comment>
<accession>A0A450TIF3</accession>
<evidence type="ECO:0000256" key="8">
    <source>
        <dbReference type="PIRNR" id="PIRNR003107"/>
    </source>
</evidence>
<dbReference type="NCBIfam" id="TIGR02135">
    <property type="entry name" value="phoU_full"/>
    <property type="match status" value="1"/>
</dbReference>
<dbReference type="PIRSF" id="PIRSF003107">
    <property type="entry name" value="PhoU"/>
    <property type="match status" value="1"/>
</dbReference>
<keyword evidence="4 8" id="KW-0813">Transport</keyword>
<protein>
    <recommendedName>
        <fullName evidence="8">Phosphate-specific transport system accessory protein PhoU</fullName>
    </recommendedName>
</protein>
<dbReference type="PANTHER" id="PTHR42930">
    <property type="entry name" value="PHOSPHATE-SPECIFIC TRANSPORT SYSTEM ACCESSORY PROTEIN PHOU"/>
    <property type="match status" value="1"/>
</dbReference>
<evidence type="ECO:0000256" key="1">
    <source>
        <dbReference type="ARBA" id="ARBA00004496"/>
    </source>
</evidence>
<dbReference type="GO" id="GO:0005737">
    <property type="term" value="C:cytoplasm"/>
    <property type="evidence" value="ECO:0007669"/>
    <property type="project" value="UniProtKB-SubCell"/>
</dbReference>
<evidence type="ECO:0000256" key="4">
    <source>
        <dbReference type="ARBA" id="ARBA00022448"/>
    </source>
</evidence>
<name>A0A450TIF3_9GAMM</name>
<comment type="similarity">
    <text evidence="2 8">Belongs to the PhoU family.</text>
</comment>
<evidence type="ECO:0000256" key="7">
    <source>
        <dbReference type="ARBA" id="ARBA00056181"/>
    </source>
</evidence>
<dbReference type="Pfam" id="PF01895">
    <property type="entry name" value="PhoU"/>
    <property type="match status" value="2"/>
</dbReference>
<comment type="function">
    <text evidence="7 8">Plays a role in the regulation of phosphate uptake.</text>
</comment>
<dbReference type="Gene3D" id="1.20.58.220">
    <property type="entry name" value="Phosphate transport system protein phou homolog 2, domain 2"/>
    <property type="match status" value="2"/>
</dbReference>
<evidence type="ECO:0000256" key="2">
    <source>
        <dbReference type="ARBA" id="ARBA00008107"/>
    </source>
</evidence>
<evidence type="ECO:0000259" key="9">
    <source>
        <dbReference type="Pfam" id="PF01895"/>
    </source>
</evidence>